<evidence type="ECO:0000259" key="2">
    <source>
        <dbReference type="Pfam" id="PF03972"/>
    </source>
</evidence>
<dbReference type="Proteomes" id="UP000175893">
    <property type="component" value="Chromosome"/>
</dbReference>
<proteinExistence type="inferred from homology"/>
<gene>
    <name evidence="4" type="ORF">A9798_11570</name>
</gene>
<dbReference type="Pfam" id="PF03972">
    <property type="entry name" value="MmgE_PrpD_N"/>
    <property type="match status" value="1"/>
</dbReference>
<keyword evidence="5" id="KW-1185">Reference proteome</keyword>
<reference evidence="4 5" key="1">
    <citation type="submission" date="2016-06" db="EMBL/GenBank/DDBJ databases">
        <title>Complete genome sequence of Edwardsiella hoshinae ATCC 35051.</title>
        <authorList>
            <person name="Reichley S.R."/>
            <person name="Waldbieser G.C."/>
            <person name="Lawrence M.L."/>
            <person name="Griffin M.J."/>
        </authorList>
    </citation>
    <scope>NUCLEOTIDE SEQUENCE [LARGE SCALE GENOMIC DNA]</scope>
    <source>
        <strain evidence="4 5">ATCC 35051</strain>
    </source>
</reference>
<name>A0ABN4SXJ7_9GAMM</name>
<dbReference type="PANTHER" id="PTHR16943:SF8">
    <property type="entry name" value="2-METHYLCITRATE DEHYDRATASE"/>
    <property type="match status" value="1"/>
</dbReference>
<evidence type="ECO:0000256" key="1">
    <source>
        <dbReference type="ARBA" id="ARBA00006174"/>
    </source>
</evidence>
<dbReference type="Gene3D" id="1.10.4100.10">
    <property type="entry name" value="2-methylcitrate dehydratase PrpD"/>
    <property type="match status" value="1"/>
</dbReference>
<comment type="similarity">
    <text evidence="1">Belongs to the PrpD family.</text>
</comment>
<dbReference type="InterPro" id="IPR005656">
    <property type="entry name" value="MmgE_PrpD"/>
</dbReference>
<feature type="domain" description="MmgE/PrpD N-terminal" evidence="2">
    <location>
        <begin position="7"/>
        <end position="248"/>
    </location>
</feature>
<dbReference type="InterPro" id="IPR042183">
    <property type="entry name" value="MmgE/PrpD_sf_1"/>
</dbReference>
<feature type="domain" description="MmgE/PrpD C-terminal" evidence="3">
    <location>
        <begin position="270"/>
        <end position="441"/>
    </location>
</feature>
<dbReference type="Gene3D" id="3.30.1330.120">
    <property type="entry name" value="2-methylcitrate dehydratase PrpD"/>
    <property type="match status" value="1"/>
</dbReference>
<dbReference type="Pfam" id="PF19305">
    <property type="entry name" value="MmgE_PrpD_C"/>
    <property type="match status" value="1"/>
</dbReference>
<dbReference type="InterPro" id="IPR045336">
    <property type="entry name" value="MmgE_PrpD_N"/>
</dbReference>
<evidence type="ECO:0000259" key="3">
    <source>
        <dbReference type="Pfam" id="PF19305"/>
    </source>
</evidence>
<protein>
    <submittedName>
        <fullName evidence="4">2-methylcitrate dehydratase</fullName>
    </submittedName>
</protein>
<accession>A0ABN4SXJ7</accession>
<dbReference type="InterPro" id="IPR045337">
    <property type="entry name" value="MmgE_PrpD_C"/>
</dbReference>
<evidence type="ECO:0000313" key="5">
    <source>
        <dbReference type="Proteomes" id="UP000175893"/>
    </source>
</evidence>
<dbReference type="RefSeq" id="WP_070245129.1">
    <property type="nucleotide sequence ID" value="NZ_CP016043.1"/>
</dbReference>
<dbReference type="SUPFAM" id="SSF103378">
    <property type="entry name" value="2-methylcitrate dehydratase PrpD"/>
    <property type="match status" value="1"/>
</dbReference>
<sequence length="463" mass="49453">MTFSHTLSRFIVAQGHLTLPTAVSDRARLHLLDTFGVALAGAGQNAARRARATLESLPDGEASVPVWGTSCRAPLSQAVLLNGIAAHALDFDDTHTGAILHGSALLTPVALALGQLCNSGSEQMLSAWAIGWEIAARVGLAANGSFHRRGFHATAVAGIFGACACAAVLLRLTPQQTCHALGLAGSQAAGVTEFLTRSDDAKCFHAGWAALSGIWAARLGQAGVSGPETIFEGRFGLYKTHGQEDQAKLECLTQGLGEAWQLMQVSIKPYPCCHFAHATLDCARQLRRHGITPEQIARIECVIDPVAAALICEPPDTKYRPTSSYAAKFSLPWLVAAVILDDELTLASLTPDRLAHPALLQLARRIGYRYPHPGEIDFPRYFPGLISVWLHDGRCLQHALPINYGNPDNPLAASAIRAKFLANAKSCLPDEQAQTLADRLLHDAACPQPRTLAALLTLPDTAY</sequence>
<evidence type="ECO:0000313" key="4">
    <source>
        <dbReference type="EMBL" id="AOV97524.1"/>
    </source>
</evidence>
<dbReference type="EMBL" id="CP016043">
    <property type="protein sequence ID" value="AOV97524.1"/>
    <property type="molecule type" value="Genomic_DNA"/>
</dbReference>
<dbReference type="PANTHER" id="PTHR16943">
    <property type="entry name" value="2-METHYLCITRATE DEHYDRATASE-RELATED"/>
    <property type="match status" value="1"/>
</dbReference>
<dbReference type="InterPro" id="IPR036148">
    <property type="entry name" value="MmgE/PrpD_sf"/>
</dbReference>
<dbReference type="InterPro" id="IPR042188">
    <property type="entry name" value="MmgE/PrpD_sf_2"/>
</dbReference>
<organism evidence="4 5">
    <name type="scientific">Edwardsiella hoshinae</name>
    <dbReference type="NCBI Taxonomy" id="93378"/>
    <lineage>
        <taxon>Bacteria</taxon>
        <taxon>Pseudomonadati</taxon>
        <taxon>Pseudomonadota</taxon>
        <taxon>Gammaproteobacteria</taxon>
        <taxon>Enterobacterales</taxon>
        <taxon>Hafniaceae</taxon>
        <taxon>Edwardsiella</taxon>
    </lineage>
</organism>